<dbReference type="CDD" id="cd00180">
    <property type="entry name" value="PKc"/>
    <property type="match status" value="1"/>
</dbReference>
<dbReference type="EMBL" id="CCKQ01012839">
    <property type="protein sequence ID" value="CDW84479.1"/>
    <property type="molecule type" value="Genomic_DNA"/>
</dbReference>
<dbReference type="SUPFAM" id="SSF56112">
    <property type="entry name" value="Protein kinase-like (PK-like)"/>
    <property type="match status" value="1"/>
</dbReference>
<keyword evidence="2" id="KW-0067">ATP-binding</keyword>
<accession>A0A078AQL7</accession>
<dbReference type="OrthoDB" id="4062651at2759"/>
<keyword evidence="1" id="KW-0547">Nucleotide-binding</keyword>
<protein>
    <submittedName>
        <fullName evidence="4">Pak-related kinase shk2</fullName>
    </submittedName>
</protein>
<dbReference type="PROSITE" id="PS50011">
    <property type="entry name" value="PROTEIN_KINASE_DOM"/>
    <property type="match status" value="1"/>
</dbReference>
<evidence type="ECO:0000256" key="1">
    <source>
        <dbReference type="ARBA" id="ARBA00022741"/>
    </source>
</evidence>
<keyword evidence="4" id="KW-0418">Kinase</keyword>
<keyword evidence="5" id="KW-1185">Reference proteome</keyword>
<dbReference type="InterPro" id="IPR000719">
    <property type="entry name" value="Prot_kinase_dom"/>
</dbReference>
<dbReference type="GO" id="GO:0005737">
    <property type="term" value="C:cytoplasm"/>
    <property type="evidence" value="ECO:0007669"/>
    <property type="project" value="TreeGrafter"/>
</dbReference>
<dbReference type="AlphaFoldDB" id="A0A078AQL7"/>
<gene>
    <name evidence="4" type="primary">Contig8154.g8697</name>
    <name evidence="4" type="ORF">STYLEM_13542</name>
</gene>
<feature type="domain" description="Protein kinase" evidence="3">
    <location>
        <begin position="15"/>
        <end position="215"/>
    </location>
</feature>
<dbReference type="InterPro" id="IPR050629">
    <property type="entry name" value="STE20/SPS1-PAK"/>
</dbReference>
<evidence type="ECO:0000256" key="2">
    <source>
        <dbReference type="ARBA" id="ARBA00022840"/>
    </source>
</evidence>
<dbReference type="InterPro" id="IPR011009">
    <property type="entry name" value="Kinase-like_dom_sf"/>
</dbReference>
<evidence type="ECO:0000313" key="4">
    <source>
        <dbReference type="EMBL" id="CDW84479.1"/>
    </source>
</evidence>
<evidence type="ECO:0000313" key="5">
    <source>
        <dbReference type="Proteomes" id="UP000039865"/>
    </source>
</evidence>
<dbReference type="GO" id="GO:0004674">
    <property type="term" value="F:protein serine/threonine kinase activity"/>
    <property type="evidence" value="ECO:0007669"/>
    <property type="project" value="TreeGrafter"/>
</dbReference>
<reference evidence="4 5" key="1">
    <citation type="submission" date="2014-06" db="EMBL/GenBank/DDBJ databases">
        <authorList>
            <person name="Swart Estienne"/>
        </authorList>
    </citation>
    <scope>NUCLEOTIDE SEQUENCE [LARGE SCALE GENOMIC DNA]</scope>
    <source>
        <strain evidence="4 5">130c</strain>
    </source>
</reference>
<dbReference type="GO" id="GO:0005524">
    <property type="term" value="F:ATP binding"/>
    <property type="evidence" value="ECO:0007669"/>
    <property type="project" value="UniProtKB-KW"/>
</dbReference>
<keyword evidence="4" id="KW-0808">Transferase</keyword>
<dbReference type="InParanoid" id="A0A078AQL7"/>
<sequence length="215" mass="24850">MEKIQYKEQSIENLYKIKGQIGSGTFYKVFEAEEIQEPHRKVALRVLDLAVFFLSNQGQYFLTLLREIKTFELKHPNIVENIDCFIDQNQLVSVFELATYGLDKLIESYKQDGVYMTNVQICQIMIHILMGLEYTHSKGTIHRDISADNILFCAEQGLYKLADFGVATFGTTVNYGGKHDYMAPEVKEQKHYNYKADIWSSSLSTNSFRSTQRDI</sequence>
<proteinExistence type="predicted"/>
<dbReference type="Gene3D" id="3.30.200.20">
    <property type="entry name" value="Phosphorylase Kinase, domain 1"/>
    <property type="match status" value="1"/>
</dbReference>
<evidence type="ECO:0000259" key="3">
    <source>
        <dbReference type="PROSITE" id="PS50011"/>
    </source>
</evidence>
<name>A0A078AQL7_STYLE</name>
<dbReference type="PANTHER" id="PTHR48012">
    <property type="entry name" value="STERILE20-LIKE KINASE, ISOFORM B-RELATED"/>
    <property type="match status" value="1"/>
</dbReference>
<dbReference type="Gene3D" id="1.10.510.10">
    <property type="entry name" value="Transferase(Phosphotransferase) domain 1"/>
    <property type="match status" value="1"/>
</dbReference>
<dbReference type="Proteomes" id="UP000039865">
    <property type="component" value="Unassembled WGS sequence"/>
</dbReference>
<dbReference type="Pfam" id="PF00069">
    <property type="entry name" value="Pkinase"/>
    <property type="match status" value="1"/>
</dbReference>
<organism evidence="4 5">
    <name type="scientific">Stylonychia lemnae</name>
    <name type="common">Ciliate</name>
    <dbReference type="NCBI Taxonomy" id="5949"/>
    <lineage>
        <taxon>Eukaryota</taxon>
        <taxon>Sar</taxon>
        <taxon>Alveolata</taxon>
        <taxon>Ciliophora</taxon>
        <taxon>Intramacronucleata</taxon>
        <taxon>Spirotrichea</taxon>
        <taxon>Stichotrichia</taxon>
        <taxon>Sporadotrichida</taxon>
        <taxon>Oxytrichidae</taxon>
        <taxon>Stylonychinae</taxon>
        <taxon>Stylonychia</taxon>
    </lineage>
</organism>
<dbReference type="PANTHER" id="PTHR48012:SF2">
    <property type="entry name" value="STERILE20-LIKE KINASE, ISOFORM B"/>
    <property type="match status" value="1"/>
</dbReference>